<dbReference type="NCBIfam" id="NF000672">
    <property type="entry name" value="PRK00033.1-5"/>
    <property type="match status" value="1"/>
</dbReference>
<comment type="caution">
    <text evidence="3">The sequence shown here is derived from an EMBL/GenBank/DDBJ whole genome shotgun (WGS) entry which is preliminary data.</text>
</comment>
<dbReference type="PANTHER" id="PTHR33473">
    <property type="entry name" value="ATP-DEPENDENT CLP PROTEASE ADAPTER PROTEIN CLPS1, CHLOROPLASTIC"/>
    <property type="match status" value="1"/>
</dbReference>
<dbReference type="SUPFAM" id="SSF54736">
    <property type="entry name" value="ClpS-like"/>
    <property type="match status" value="1"/>
</dbReference>
<dbReference type="PANTHER" id="PTHR33473:SF19">
    <property type="entry name" value="ATP-DEPENDENT CLP PROTEASE ADAPTER PROTEIN CLPS"/>
    <property type="match status" value="1"/>
</dbReference>
<gene>
    <name evidence="1" type="primary">clpS</name>
    <name evidence="3" type="ORF">EV695_1415</name>
</gene>
<dbReference type="InterPro" id="IPR022935">
    <property type="entry name" value="ClpS"/>
</dbReference>
<keyword evidence="3" id="KW-0378">Hydrolase</keyword>
<dbReference type="GO" id="GO:0008233">
    <property type="term" value="F:peptidase activity"/>
    <property type="evidence" value="ECO:0007669"/>
    <property type="project" value="UniProtKB-KW"/>
</dbReference>
<evidence type="ECO:0000259" key="2">
    <source>
        <dbReference type="Pfam" id="PF02617"/>
    </source>
</evidence>
<evidence type="ECO:0000313" key="4">
    <source>
        <dbReference type="Proteomes" id="UP000294887"/>
    </source>
</evidence>
<evidence type="ECO:0000313" key="3">
    <source>
        <dbReference type="EMBL" id="TCJ86915.1"/>
    </source>
</evidence>
<dbReference type="Proteomes" id="UP000294887">
    <property type="component" value="Unassembled WGS sequence"/>
</dbReference>
<dbReference type="GO" id="GO:0030163">
    <property type="term" value="P:protein catabolic process"/>
    <property type="evidence" value="ECO:0007669"/>
    <property type="project" value="InterPro"/>
</dbReference>
<reference evidence="3 4" key="1">
    <citation type="submission" date="2019-03" db="EMBL/GenBank/DDBJ databases">
        <title>Genomic Encyclopedia of Type Strains, Phase IV (KMG-IV): sequencing the most valuable type-strain genomes for metagenomic binning, comparative biology and taxonomic classification.</title>
        <authorList>
            <person name="Goeker M."/>
        </authorList>
    </citation>
    <scope>NUCLEOTIDE SEQUENCE [LARGE SCALE GENOMIC DNA]</scope>
    <source>
        <strain evidence="3 4">DSM 24830</strain>
    </source>
</reference>
<dbReference type="AlphaFoldDB" id="A0A4V2P8T0"/>
<keyword evidence="4" id="KW-1185">Reference proteome</keyword>
<evidence type="ECO:0000256" key="1">
    <source>
        <dbReference type="HAMAP-Rule" id="MF_00302"/>
    </source>
</evidence>
<accession>A0A4V2P8T0</accession>
<keyword evidence="3" id="KW-0645">Protease</keyword>
<organism evidence="3 4">
    <name type="scientific">Cocleimonas flava</name>
    <dbReference type="NCBI Taxonomy" id="634765"/>
    <lineage>
        <taxon>Bacteria</taxon>
        <taxon>Pseudomonadati</taxon>
        <taxon>Pseudomonadota</taxon>
        <taxon>Gammaproteobacteria</taxon>
        <taxon>Thiotrichales</taxon>
        <taxon>Thiotrichaceae</taxon>
        <taxon>Cocleimonas</taxon>
    </lineage>
</organism>
<comment type="function">
    <text evidence="1">Involved in the modulation of the specificity of the ClpAP-mediated ATP-dependent protein degradation.</text>
</comment>
<dbReference type="GO" id="GO:0006508">
    <property type="term" value="P:proteolysis"/>
    <property type="evidence" value="ECO:0007669"/>
    <property type="project" value="UniProtKB-UniRule"/>
</dbReference>
<dbReference type="InterPro" id="IPR014719">
    <property type="entry name" value="Ribosomal_bL12_C/ClpS-like"/>
</dbReference>
<comment type="subunit">
    <text evidence="1">Binds to the N-terminal domain of the chaperone ClpA.</text>
</comment>
<sequence>MPAKQLTNQYMISRNVIVNHSDDDIDHESGLVVQESRPEVAEPKRYMVILVNDDFTPMEFVVEILRQFFNLDEEAATRIMLNVHTKGKGVCGVYSKDIAETKVVMVNEFAREHEHPLLCTMEQA</sequence>
<name>A0A4V2P8T0_9GAMM</name>
<proteinExistence type="inferred from homology"/>
<comment type="similarity">
    <text evidence="1">Belongs to the ClpS family.</text>
</comment>
<dbReference type="HAMAP" id="MF_00302">
    <property type="entry name" value="ClpS"/>
    <property type="match status" value="1"/>
</dbReference>
<dbReference type="FunFam" id="3.30.1390.10:FF:000002">
    <property type="entry name" value="ATP-dependent Clp protease adapter protein ClpS"/>
    <property type="match status" value="1"/>
</dbReference>
<protein>
    <recommendedName>
        <fullName evidence="1">ATP-dependent Clp protease adapter protein ClpS</fullName>
    </recommendedName>
</protein>
<dbReference type="EMBL" id="SMFQ01000003">
    <property type="protein sequence ID" value="TCJ86915.1"/>
    <property type="molecule type" value="Genomic_DNA"/>
</dbReference>
<dbReference type="Gene3D" id="3.30.1390.10">
    <property type="match status" value="1"/>
</dbReference>
<dbReference type="Pfam" id="PF02617">
    <property type="entry name" value="ClpS"/>
    <property type="match status" value="1"/>
</dbReference>
<feature type="domain" description="Adaptor protein ClpS core" evidence="2">
    <location>
        <begin position="42"/>
        <end position="120"/>
    </location>
</feature>
<dbReference type="InterPro" id="IPR003769">
    <property type="entry name" value="ClpS_core"/>
</dbReference>